<dbReference type="GO" id="GO:0016020">
    <property type="term" value="C:membrane"/>
    <property type="evidence" value="ECO:0007669"/>
    <property type="project" value="TreeGrafter"/>
</dbReference>
<accession>A0A9X2HYH1</accession>
<dbReference type="CDD" id="cd05233">
    <property type="entry name" value="SDR_c"/>
    <property type="match status" value="1"/>
</dbReference>
<keyword evidence="2" id="KW-0560">Oxidoreductase</keyword>
<keyword evidence="6" id="KW-1185">Reference proteome</keyword>
<evidence type="ECO:0000313" key="5">
    <source>
        <dbReference type="EMBL" id="MCP3735858.1"/>
    </source>
</evidence>
<evidence type="ECO:0000256" key="3">
    <source>
        <dbReference type="RuleBase" id="RU000363"/>
    </source>
</evidence>
<keyword evidence="4" id="KW-0472">Membrane</keyword>
<feature type="transmembrane region" description="Helical" evidence="4">
    <location>
        <begin position="7"/>
        <end position="27"/>
    </location>
</feature>
<dbReference type="EMBL" id="JAMLDY010000017">
    <property type="protein sequence ID" value="MCP3735858.1"/>
    <property type="molecule type" value="Genomic_DNA"/>
</dbReference>
<evidence type="ECO:0000256" key="2">
    <source>
        <dbReference type="ARBA" id="ARBA00023002"/>
    </source>
</evidence>
<evidence type="ECO:0000256" key="1">
    <source>
        <dbReference type="ARBA" id="ARBA00006484"/>
    </source>
</evidence>
<dbReference type="InterPro" id="IPR002347">
    <property type="entry name" value="SDR_fam"/>
</dbReference>
<dbReference type="PANTHER" id="PTHR44196:SF1">
    <property type="entry name" value="DEHYDROGENASE_REDUCTASE SDR FAMILY MEMBER 7B"/>
    <property type="match status" value="1"/>
</dbReference>
<dbReference type="RefSeq" id="WP_254289856.1">
    <property type="nucleotide sequence ID" value="NZ_JAMLDY010000017.1"/>
</dbReference>
<evidence type="ECO:0000313" key="6">
    <source>
        <dbReference type="Proteomes" id="UP001139486"/>
    </source>
</evidence>
<dbReference type="GO" id="GO:0016491">
    <property type="term" value="F:oxidoreductase activity"/>
    <property type="evidence" value="ECO:0007669"/>
    <property type="project" value="UniProtKB-KW"/>
</dbReference>
<dbReference type="Proteomes" id="UP001139486">
    <property type="component" value="Unassembled WGS sequence"/>
</dbReference>
<dbReference type="PRINTS" id="PR00081">
    <property type="entry name" value="GDHRDH"/>
</dbReference>
<keyword evidence="4" id="KW-1133">Transmembrane helix</keyword>
<dbReference type="AlphaFoldDB" id="A0A9X2HYH1"/>
<proteinExistence type="inferred from homology"/>
<dbReference type="PANTHER" id="PTHR44196">
    <property type="entry name" value="DEHYDROGENASE/REDUCTASE SDR FAMILY MEMBER 7B"/>
    <property type="match status" value="1"/>
</dbReference>
<reference evidence="5" key="1">
    <citation type="submission" date="2022-05" db="EMBL/GenBank/DDBJ databases">
        <title>Sphingomonas sp. strain RP10 Genome sequencing and assembly.</title>
        <authorList>
            <person name="Kim I."/>
        </authorList>
    </citation>
    <scope>NUCLEOTIDE SEQUENCE</scope>
    <source>
        <strain evidence="5">RP10</strain>
    </source>
</reference>
<name>A0A9X2HYH1_9SPHN</name>
<gene>
    <name evidence="5" type="ORF">M9979_13345</name>
</gene>
<comment type="caution">
    <text evidence="5">The sequence shown here is derived from an EMBL/GenBank/DDBJ whole genome shotgun (WGS) entry which is preliminary data.</text>
</comment>
<organism evidence="5 6">
    <name type="scientific">Sphingomonas liriopis</name>
    <dbReference type="NCBI Taxonomy" id="2949094"/>
    <lineage>
        <taxon>Bacteria</taxon>
        <taxon>Pseudomonadati</taxon>
        <taxon>Pseudomonadota</taxon>
        <taxon>Alphaproteobacteria</taxon>
        <taxon>Sphingomonadales</taxon>
        <taxon>Sphingomonadaceae</taxon>
        <taxon>Sphingomonas</taxon>
    </lineage>
</organism>
<protein>
    <submittedName>
        <fullName evidence="5">SDR family NAD(P)-dependent oxidoreductase</fullName>
    </submittedName>
</protein>
<dbReference type="PRINTS" id="PR00080">
    <property type="entry name" value="SDRFAMILY"/>
</dbReference>
<comment type="similarity">
    <text evidence="1 3">Belongs to the short-chain dehydrogenases/reductases (SDR) family.</text>
</comment>
<dbReference type="Pfam" id="PF00106">
    <property type="entry name" value="adh_short"/>
    <property type="match status" value="1"/>
</dbReference>
<dbReference type="InterPro" id="IPR036291">
    <property type="entry name" value="NAD(P)-bd_dom_sf"/>
</dbReference>
<sequence length="284" mass="29907">MSREEELFAGGVAVITGAGAGIGMGLARRCGEIGMTVIVTDIDAERARSVADAIVAAGGKAEALRLDVGDPAALDALAADVFARHGAVRLLVNNAGIETIGLTWEVPVARWEQTLRVNVNGVVHGVRAFVPHMLKAGAPAWIANLSSVGGFSQMPTQTAYIMSKHAIQSFSECLYLEMELAGAPIHVSSVIPGMLKTSIFDAAAGVGEPAAAARHRATMAHMMASYGMELDEGCRKIVAKIAAGEFWVDTQEEMTRDIVAGRVTFLQERGVPTLADQARALLQD</sequence>
<dbReference type="SUPFAM" id="SSF51735">
    <property type="entry name" value="NAD(P)-binding Rossmann-fold domains"/>
    <property type="match status" value="1"/>
</dbReference>
<evidence type="ECO:0000256" key="4">
    <source>
        <dbReference type="SAM" id="Phobius"/>
    </source>
</evidence>
<dbReference type="Gene3D" id="3.40.50.720">
    <property type="entry name" value="NAD(P)-binding Rossmann-like Domain"/>
    <property type="match status" value="1"/>
</dbReference>
<keyword evidence="4" id="KW-0812">Transmembrane</keyword>